<evidence type="ECO:0000256" key="4">
    <source>
        <dbReference type="RuleBase" id="RU362110"/>
    </source>
</evidence>
<evidence type="ECO:0000313" key="7">
    <source>
        <dbReference type="EMBL" id="MDQ0118709.1"/>
    </source>
</evidence>
<dbReference type="RefSeq" id="WP_307489899.1">
    <property type="nucleotide sequence ID" value="NZ_JAUSSY010000006.1"/>
</dbReference>
<dbReference type="GO" id="GO:0016787">
    <property type="term" value="F:hydrolase activity"/>
    <property type="evidence" value="ECO:0007669"/>
    <property type="project" value="UniProtKB-KW"/>
</dbReference>
<evidence type="ECO:0000256" key="2">
    <source>
        <dbReference type="ARBA" id="ARBA00022801"/>
    </source>
</evidence>
<comment type="caution">
    <text evidence="7">The sequence shown here is derived from an EMBL/GenBank/DDBJ whole genome shotgun (WGS) entry which is preliminary data.</text>
</comment>
<dbReference type="Proteomes" id="UP001226389">
    <property type="component" value="Unassembled WGS sequence"/>
</dbReference>
<evidence type="ECO:0000259" key="6">
    <source>
        <dbReference type="Pfam" id="PF08244"/>
    </source>
</evidence>
<proteinExistence type="inferred from homology"/>
<dbReference type="Pfam" id="PF00251">
    <property type="entry name" value="Glyco_hydro_32N"/>
    <property type="match status" value="1"/>
</dbReference>
<reference evidence="7 8" key="1">
    <citation type="submission" date="2023-07" db="EMBL/GenBank/DDBJ databases">
        <title>Sorghum-associated microbial communities from plants grown in Nebraska, USA.</title>
        <authorList>
            <person name="Schachtman D."/>
        </authorList>
    </citation>
    <scope>NUCLEOTIDE SEQUENCE [LARGE SCALE GENOMIC DNA]</scope>
    <source>
        <strain evidence="7 8">DS994</strain>
    </source>
</reference>
<dbReference type="PANTHER" id="PTHR42800:SF1">
    <property type="entry name" value="EXOINULINASE INUD (AFU_ORTHOLOGUE AFUA_5G00480)"/>
    <property type="match status" value="1"/>
</dbReference>
<protein>
    <submittedName>
        <fullName evidence="7">Sucrose-6-phosphate hydrolase SacC (GH32 family)</fullName>
    </submittedName>
</protein>
<dbReference type="InterPro" id="IPR023296">
    <property type="entry name" value="Glyco_hydro_beta-prop_sf"/>
</dbReference>
<sequence length="504" mass="54131">MNTVAPTLEAYRPAMHYTAKDTWLNDPNGLVFHEGIYHLYYQNNPFGNVHSNMSWGHATSTDLVNWEEHQVAIPCDDIEEIFSGSIVVDHGNSSGLGVGGVAPLVAIYTSAYKPGSAHPGIQAQSLAWSIDGGYSWTKYSGNPVLTRNSPEFRDPKVFRYNGPAGSYWVMAAVEAHDFAVLLYRSDDLRSWDYLSTFGPANGTGGIWECPDLFELPVDGLPGTTKWVLTVNMNPGGPNGGSAGQYFVGEFDGVSFRSETTLTEGMQDPGLVDQYQWLDWGRDFYAAVSFSNVPDGRRLMIGWMNNWQYANQIPTSPWRSPMSLVREVSLAMVDGQPRLVQQPAPECTAESLPGPAQRVSLSGTVAVDGGAAVQLADVTFTPGTADEFGLVVRGATDGAAGSSGTRISISPGAGELVLDRTNSGDSGFHPAFPSVSKAPLRALDGTYSLRIFIDHCSVEVFAQDGLVTLTELIFPDPAQTAITLFSANGSAEALLQLVAVGQDNA</sequence>
<dbReference type="PANTHER" id="PTHR42800">
    <property type="entry name" value="EXOINULINASE INUD (AFU_ORTHOLOGUE AFUA_5G00480)"/>
    <property type="match status" value="1"/>
</dbReference>
<name>A0ABT9UJW5_9MICC</name>
<dbReference type="InterPro" id="IPR001362">
    <property type="entry name" value="Glyco_hydro_32"/>
</dbReference>
<keyword evidence="3 4" id="KW-0326">Glycosidase</keyword>
<evidence type="ECO:0000313" key="8">
    <source>
        <dbReference type="Proteomes" id="UP001226389"/>
    </source>
</evidence>
<dbReference type="Gene3D" id="2.60.120.560">
    <property type="entry name" value="Exo-inulinase, domain 1"/>
    <property type="match status" value="1"/>
</dbReference>
<accession>A0ABT9UJW5</accession>
<dbReference type="InterPro" id="IPR013148">
    <property type="entry name" value="Glyco_hydro_32_N"/>
</dbReference>
<feature type="domain" description="Glycosyl hydrolase family 32 N-terminal" evidence="5">
    <location>
        <begin position="16"/>
        <end position="342"/>
    </location>
</feature>
<evidence type="ECO:0000256" key="1">
    <source>
        <dbReference type="ARBA" id="ARBA00009902"/>
    </source>
</evidence>
<feature type="domain" description="Glycosyl hydrolase family 32 C-terminal" evidence="6">
    <location>
        <begin position="363"/>
        <end position="493"/>
    </location>
</feature>
<keyword evidence="2 4" id="KW-0378">Hydrolase</keyword>
<comment type="similarity">
    <text evidence="1 4">Belongs to the glycosyl hydrolase 32 family.</text>
</comment>
<evidence type="ECO:0000256" key="3">
    <source>
        <dbReference type="ARBA" id="ARBA00023295"/>
    </source>
</evidence>
<dbReference type="CDD" id="cd18622">
    <property type="entry name" value="GH32_Inu-like"/>
    <property type="match status" value="1"/>
</dbReference>
<dbReference type="InterPro" id="IPR013189">
    <property type="entry name" value="Glyco_hydro_32_C"/>
</dbReference>
<keyword evidence="8" id="KW-1185">Reference proteome</keyword>
<dbReference type="EMBL" id="JAUSSY010000006">
    <property type="protein sequence ID" value="MDQ0118709.1"/>
    <property type="molecule type" value="Genomic_DNA"/>
</dbReference>
<dbReference type="InterPro" id="IPR013320">
    <property type="entry name" value="ConA-like_dom_sf"/>
</dbReference>
<dbReference type="SUPFAM" id="SSF49899">
    <property type="entry name" value="Concanavalin A-like lectins/glucanases"/>
    <property type="match status" value="1"/>
</dbReference>
<dbReference type="SMART" id="SM00640">
    <property type="entry name" value="Glyco_32"/>
    <property type="match status" value="1"/>
</dbReference>
<organism evidence="7 8">
    <name type="scientific">Pseudarthrobacter defluvii</name>
    <dbReference type="NCBI Taxonomy" id="410837"/>
    <lineage>
        <taxon>Bacteria</taxon>
        <taxon>Bacillati</taxon>
        <taxon>Actinomycetota</taxon>
        <taxon>Actinomycetes</taxon>
        <taxon>Micrococcales</taxon>
        <taxon>Micrococcaceae</taxon>
        <taxon>Pseudarthrobacter</taxon>
    </lineage>
</organism>
<dbReference type="SUPFAM" id="SSF75005">
    <property type="entry name" value="Arabinanase/levansucrase/invertase"/>
    <property type="match status" value="1"/>
</dbReference>
<evidence type="ECO:0000259" key="5">
    <source>
        <dbReference type="Pfam" id="PF00251"/>
    </source>
</evidence>
<dbReference type="Gene3D" id="2.115.10.20">
    <property type="entry name" value="Glycosyl hydrolase domain, family 43"/>
    <property type="match status" value="1"/>
</dbReference>
<dbReference type="Pfam" id="PF08244">
    <property type="entry name" value="Glyco_hydro_32C"/>
    <property type="match status" value="1"/>
</dbReference>
<gene>
    <name evidence="7" type="ORF">J2T22_001895</name>
</gene>